<proteinExistence type="predicted"/>
<dbReference type="AlphaFoldDB" id="W7J6H6"/>
<keyword evidence="1" id="KW-0812">Transmembrane</keyword>
<evidence type="ECO:0000313" key="3">
    <source>
        <dbReference type="Proteomes" id="UP000019277"/>
    </source>
</evidence>
<sequence length="198" mass="21022">MKSPSVAALARSYRAERVVTALIGLLALLAGATALVVGQGWLGSFRAVRPVLDPIALDTLGNWQTHARVGAIVLGVLLLVLGLLLAARTLRPERHPDLALDRSVGSGLVVTASAIAEAIAVDAEQVDGVSRARATVVGDPEEPALRLSVWLHEGTRLKDVWRELDGSVLTRARESLGVDTLPTAVRVELGTAERQRVR</sequence>
<dbReference type="OrthoDB" id="5186521at2"/>
<keyword evidence="1" id="KW-1133">Transmembrane helix</keyword>
<gene>
    <name evidence="2" type="ORF">UO65_3027</name>
</gene>
<protein>
    <recommendedName>
        <fullName evidence="4">Alkaline shock response membrane anchor protein AmaP</fullName>
    </recommendedName>
</protein>
<organism evidence="2 3">
    <name type="scientific">Actinokineospora spheciospongiae</name>
    <dbReference type="NCBI Taxonomy" id="909613"/>
    <lineage>
        <taxon>Bacteria</taxon>
        <taxon>Bacillati</taxon>
        <taxon>Actinomycetota</taxon>
        <taxon>Actinomycetes</taxon>
        <taxon>Pseudonocardiales</taxon>
        <taxon>Pseudonocardiaceae</taxon>
        <taxon>Actinokineospora</taxon>
    </lineage>
</organism>
<keyword evidence="3" id="KW-1185">Reference proteome</keyword>
<keyword evidence="1" id="KW-0472">Membrane</keyword>
<evidence type="ECO:0000313" key="2">
    <source>
        <dbReference type="EMBL" id="EWC61669.1"/>
    </source>
</evidence>
<dbReference type="RefSeq" id="WP_035282949.1">
    <property type="nucleotide sequence ID" value="NZ_AYXG01000103.1"/>
</dbReference>
<dbReference type="STRING" id="909613.UO65_3027"/>
<comment type="caution">
    <text evidence="2">The sequence shown here is derived from an EMBL/GenBank/DDBJ whole genome shotgun (WGS) entry which is preliminary data.</text>
</comment>
<reference evidence="2 3" key="1">
    <citation type="journal article" date="2014" name="Genome Announc.">
        <title>Draft Genome Sequence of the Antitrypanosomally Active Sponge-Associated Bacterium Actinokineospora sp. Strain EG49.</title>
        <authorList>
            <person name="Harjes J."/>
            <person name="Ryu T."/>
            <person name="Abdelmohsen U.R."/>
            <person name="Moitinho-Silva L."/>
            <person name="Horn H."/>
            <person name="Ravasi T."/>
            <person name="Hentschel U."/>
        </authorList>
    </citation>
    <scope>NUCLEOTIDE SEQUENCE [LARGE SCALE GENOMIC DNA]</scope>
    <source>
        <strain evidence="2 3">EG49</strain>
    </source>
</reference>
<dbReference type="Proteomes" id="UP000019277">
    <property type="component" value="Unassembled WGS sequence"/>
</dbReference>
<dbReference type="eggNOG" id="ENOG5033UCU">
    <property type="taxonomic scope" value="Bacteria"/>
</dbReference>
<name>W7J6H6_9PSEU</name>
<accession>W7J6H6</accession>
<feature type="transmembrane region" description="Helical" evidence="1">
    <location>
        <begin position="67"/>
        <end position="87"/>
    </location>
</feature>
<dbReference type="EMBL" id="AYXG01000103">
    <property type="protein sequence ID" value="EWC61669.1"/>
    <property type="molecule type" value="Genomic_DNA"/>
</dbReference>
<evidence type="ECO:0000256" key="1">
    <source>
        <dbReference type="SAM" id="Phobius"/>
    </source>
</evidence>
<evidence type="ECO:0008006" key="4">
    <source>
        <dbReference type="Google" id="ProtNLM"/>
    </source>
</evidence>